<dbReference type="SUPFAM" id="SSF109854">
    <property type="entry name" value="DinB/YfiT-like putative metalloenzymes"/>
    <property type="match status" value="1"/>
</dbReference>
<evidence type="ECO:0000256" key="1">
    <source>
        <dbReference type="SAM" id="MobiDB-lite"/>
    </source>
</evidence>
<dbReference type="InterPro" id="IPR017517">
    <property type="entry name" value="Maleyloyr_isom"/>
</dbReference>
<evidence type="ECO:0000259" key="3">
    <source>
        <dbReference type="Pfam" id="PF11716"/>
    </source>
</evidence>
<name>A0ABP8Z9W4_9ACTN</name>
<organism evidence="4 5">
    <name type="scientific">Nocardioides endophyticus</name>
    <dbReference type="NCBI Taxonomy" id="1353775"/>
    <lineage>
        <taxon>Bacteria</taxon>
        <taxon>Bacillati</taxon>
        <taxon>Actinomycetota</taxon>
        <taxon>Actinomycetes</taxon>
        <taxon>Propionibacteriales</taxon>
        <taxon>Nocardioidaceae</taxon>
        <taxon>Nocardioides</taxon>
    </lineage>
</organism>
<dbReference type="Pfam" id="PF07398">
    <property type="entry name" value="MDMPI_C"/>
    <property type="match status" value="1"/>
</dbReference>
<comment type="caution">
    <text evidence="4">The sequence shown here is derived from an EMBL/GenBank/DDBJ whole genome shotgun (WGS) entry which is preliminary data.</text>
</comment>
<reference evidence="5" key="1">
    <citation type="journal article" date="2019" name="Int. J. Syst. Evol. Microbiol.">
        <title>The Global Catalogue of Microorganisms (GCM) 10K type strain sequencing project: providing services to taxonomists for standard genome sequencing and annotation.</title>
        <authorList>
            <consortium name="The Broad Institute Genomics Platform"/>
            <consortium name="The Broad Institute Genome Sequencing Center for Infectious Disease"/>
            <person name="Wu L."/>
            <person name="Ma J."/>
        </authorList>
    </citation>
    <scope>NUCLEOTIDE SEQUENCE [LARGE SCALE GENOMIC DNA]</scope>
    <source>
        <strain evidence="5">JCM 18532</strain>
    </source>
</reference>
<feature type="domain" description="MDMPI C-terminal" evidence="2">
    <location>
        <begin position="160"/>
        <end position="267"/>
    </location>
</feature>
<evidence type="ECO:0000313" key="5">
    <source>
        <dbReference type="Proteomes" id="UP001499882"/>
    </source>
</evidence>
<protein>
    <submittedName>
        <fullName evidence="4">Maleylpyruvate isomerase N-terminal domain-containing protein</fullName>
    </submittedName>
</protein>
<dbReference type="PANTHER" id="PTHR40758:SF1">
    <property type="entry name" value="CONSERVED PROTEIN"/>
    <property type="match status" value="1"/>
</dbReference>
<dbReference type="InterPro" id="IPR034660">
    <property type="entry name" value="DinB/YfiT-like"/>
</dbReference>
<evidence type="ECO:0000259" key="2">
    <source>
        <dbReference type="Pfam" id="PF07398"/>
    </source>
</evidence>
<dbReference type="InterPro" id="IPR024344">
    <property type="entry name" value="MDMPI_metal-binding"/>
</dbReference>
<dbReference type="GO" id="GO:0016853">
    <property type="term" value="F:isomerase activity"/>
    <property type="evidence" value="ECO:0007669"/>
    <property type="project" value="UniProtKB-KW"/>
</dbReference>
<feature type="domain" description="Mycothiol-dependent maleylpyruvate isomerase metal-binding" evidence="3">
    <location>
        <begin position="18"/>
        <end position="146"/>
    </location>
</feature>
<feature type="compositionally biased region" description="Acidic residues" evidence="1">
    <location>
        <begin position="73"/>
        <end position="84"/>
    </location>
</feature>
<dbReference type="InterPro" id="IPR010872">
    <property type="entry name" value="MDMPI_C-term_domain"/>
</dbReference>
<keyword evidence="4" id="KW-0413">Isomerase</keyword>
<dbReference type="EMBL" id="BAABKN010000026">
    <property type="protein sequence ID" value="GAA4750566.1"/>
    <property type="molecule type" value="Genomic_DNA"/>
</dbReference>
<dbReference type="PANTHER" id="PTHR40758">
    <property type="entry name" value="CONSERVED PROTEIN"/>
    <property type="match status" value="1"/>
</dbReference>
<gene>
    <name evidence="4" type="ORF">GCM10023350_39690</name>
</gene>
<evidence type="ECO:0000313" key="4">
    <source>
        <dbReference type="EMBL" id="GAA4750566.1"/>
    </source>
</evidence>
<dbReference type="Proteomes" id="UP001499882">
    <property type="component" value="Unassembled WGS sequence"/>
</dbReference>
<accession>A0ABP8Z9W4</accession>
<keyword evidence="5" id="KW-1185">Reference proteome</keyword>
<dbReference type="Pfam" id="PF11716">
    <property type="entry name" value="MDMPI_N"/>
    <property type="match status" value="1"/>
</dbReference>
<sequence length="277" mass="30688">MATLLIMARLAFDDYLGHIESDSARFRAVLADCDPEARVPGCPDWTAADLLWHLARVQWFWATTIRNRPAAPEGDDDDDDDEVAGPERPTSYDGLLAAYDEYSASLVRELRAADPTEPAWSWSAEQTVGFTYRRQAHEALIHRLDAEQTAGHETPLDPALAADGVDEVLDVMFGGAPEWGEFAPLPHYVRVDITDREESLWVQIGRFTGTDPDGQHHDLEDIRVVPAPGAEPDAVVSGTAPALDAWLWRRSDDSDVRVAGDLGVYDRFRLAVNQPIT</sequence>
<dbReference type="Gene3D" id="1.20.120.450">
    <property type="entry name" value="dinb family like domain"/>
    <property type="match status" value="1"/>
</dbReference>
<feature type="region of interest" description="Disordered" evidence="1">
    <location>
        <begin position="68"/>
        <end position="90"/>
    </location>
</feature>
<dbReference type="NCBIfam" id="TIGR03083">
    <property type="entry name" value="maleylpyruvate isomerase family mycothiol-dependent enzyme"/>
    <property type="match status" value="1"/>
</dbReference>
<proteinExistence type="predicted"/>